<dbReference type="InterPro" id="IPR052336">
    <property type="entry name" value="MlaD_Phospholipid_Transporter"/>
</dbReference>
<evidence type="ECO:0000256" key="1">
    <source>
        <dbReference type="SAM" id="MobiDB-lite"/>
    </source>
</evidence>
<keyword evidence="4" id="KW-1185">Reference proteome</keyword>
<dbReference type="PANTHER" id="PTHR33371:SF15">
    <property type="entry name" value="LIPOPROTEIN LPRN"/>
    <property type="match status" value="1"/>
</dbReference>
<proteinExistence type="predicted"/>
<protein>
    <submittedName>
        <fullName evidence="3">Virulence factor Mce family protein</fullName>
    </submittedName>
</protein>
<dbReference type="RefSeq" id="WP_007574583.1">
    <property type="nucleotide sequence ID" value="NZ_AGUD01000187.1"/>
</dbReference>
<organism evidence="3 4">
    <name type="scientific">Patulibacter medicamentivorans</name>
    <dbReference type="NCBI Taxonomy" id="1097667"/>
    <lineage>
        <taxon>Bacteria</taxon>
        <taxon>Bacillati</taxon>
        <taxon>Actinomycetota</taxon>
        <taxon>Thermoleophilia</taxon>
        <taxon>Solirubrobacterales</taxon>
        <taxon>Patulibacteraceae</taxon>
        <taxon>Patulibacter</taxon>
    </lineage>
</organism>
<dbReference type="EMBL" id="AGUD01000187">
    <property type="protein sequence ID" value="EHN11063.1"/>
    <property type="molecule type" value="Genomic_DNA"/>
</dbReference>
<dbReference type="Proteomes" id="UP000005143">
    <property type="component" value="Unassembled WGS sequence"/>
</dbReference>
<evidence type="ECO:0000259" key="2">
    <source>
        <dbReference type="Pfam" id="PF02470"/>
    </source>
</evidence>
<reference evidence="3 4" key="1">
    <citation type="journal article" date="2013" name="Biodegradation">
        <title>Quantitative proteomic analysis of ibuprofen-degrading Patulibacter sp. strain I11.</title>
        <authorList>
            <person name="Almeida B."/>
            <person name="Kjeldal H."/>
            <person name="Lolas I."/>
            <person name="Knudsen A.D."/>
            <person name="Carvalho G."/>
            <person name="Nielsen K.L."/>
            <person name="Barreto Crespo M.T."/>
            <person name="Stensballe A."/>
            <person name="Nielsen J.L."/>
        </authorList>
    </citation>
    <scope>NUCLEOTIDE SEQUENCE [LARGE SCALE GENOMIC DNA]</scope>
    <source>
        <strain evidence="3 4">I11</strain>
    </source>
</reference>
<accession>H0E5I8</accession>
<gene>
    <name evidence="3" type="ORF">PAI11_20790</name>
</gene>
<sequence length="450" mass="47078">MTRRRRLAALAAGGLLLAGCGSDGGTGTTTRIDALFDNASFLTSGQEVRIAGARVGQVTDVGLAAGRRARVSLAVDRRFAPFRADATCTIKPQSLIGERFVDCDPGTPAAAPLGERDGVAVLPVARTRSPVDLDLLVAMLGQPTNVRLQLLLNELGAAGAARGPALAASIRRANPALEHANAVLGIMADERVAVDRLLRAGDEVLSHLDRRRGDLGRLLRSGDVALAATARRGTAIEDAIDQLPGTLRSARPALERFAALTRAARPVVADLGTAAPQLETVARDLGPFSRAARPALRRLAPTLRRARPVLIATAPRATALASGLERLAPAIGETATLTASLEANGVLQRALVFAYQVALATARYDDVSHILPARLNVNPCIIQTSVAQPECSSRFTDPGTVGGDGGRALARRLRAILGDGGREPGRRPAAPATRERDVAARAARQREAGR</sequence>
<evidence type="ECO:0000313" key="3">
    <source>
        <dbReference type="EMBL" id="EHN11063.1"/>
    </source>
</evidence>
<dbReference type="InterPro" id="IPR003399">
    <property type="entry name" value="Mce/MlaD"/>
</dbReference>
<feature type="region of interest" description="Disordered" evidence="1">
    <location>
        <begin position="417"/>
        <end position="450"/>
    </location>
</feature>
<dbReference type="GO" id="GO:0005576">
    <property type="term" value="C:extracellular region"/>
    <property type="evidence" value="ECO:0007669"/>
    <property type="project" value="TreeGrafter"/>
</dbReference>
<dbReference type="AlphaFoldDB" id="H0E5I8"/>
<comment type="caution">
    <text evidence="3">The sequence shown here is derived from an EMBL/GenBank/DDBJ whole genome shotgun (WGS) entry which is preliminary data.</text>
</comment>
<dbReference type="Pfam" id="PF02470">
    <property type="entry name" value="MlaD"/>
    <property type="match status" value="1"/>
</dbReference>
<dbReference type="PROSITE" id="PS51257">
    <property type="entry name" value="PROKAR_LIPOPROTEIN"/>
    <property type="match status" value="1"/>
</dbReference>
<evidence type="ECO:0000313" key="4">
    <source>
        <dbReference type="Proteomes" id="UP000005143"/>
    </source>
</evidence>
<feature type="domain" description="Mce/MlaD" evidence="2">
    <location>
        <begin position="29"/>
        <end position="106"/>
    </location>
</feature>
<dbReference type="PANTHER" id="PTHR33371">
    <property type="entry name" value="INTERMEMBRANE PHOSPHOLIPID TRANSPORT SYSTEM BINDING PROTEIN MLAD-RELATED"/>
    <property type="match status" value="1"/>
</dbReference>
<dbReference type="PATRIC" id="fig|1097667.3.peg.2061"/>
<name>H0E5I8_9ACTN</name>
<feature type="compositionally biased region" description="Basic and acidic residues" evidence="1">
    <location>
        <begin position="433"/>
        <end position="450"/>
    </location>
</feature>